<sequence>MPKFITVFFLGILMGYGAFYSLYYNLNLPTKWLNPLGEEICVLDARGERTSLAPEAKYHVRYAEQCPSRDKYDF</sequence>
<evidence type="ECO:0000313" key="2">
    <source>
        <dbReference type="EMBL" id="PJA32835.1"/>
    </source>
</evidence>
<name>A0A2M7WS57_9BACT</name>
<dbReference type="EMBL" id="PFXF01000020">
    <property type="protein sequence ID" value="PJA32835.1"/>
    <property type="molecule type" value="Genomic_DNA"/>
</dbReference>
<keyword evidence="1" id="KW-1133">Transmembrane helix</keyword>
<keyword evidence="1" id="KW-0812">Transmembrane</keyword>
<keyword evidence="1" id="KW-0472">Membrane</keyword>
<comment type="caution">
    <text evidence="2">The sequence shown here is derived from an EMBL/GenBank/DDBJ whole genome shotgun (WGS) entry which is preliminary data.</text>
</comment>
<organism evidence="2 3">
    <name type="scientific">Candidatus Zambryskibacteria bacterium CG_4_9_14_3_um_filter_42_15</name>
    <dbReference type="NCBI Taxonomy" id="1975112"/>
    <lineage>
        <taxon>Bacteria</taxon>
        <taxon>Candidatus Zambryskiibacteriota</taxon>
    </lineage>
</organism>
<dbReference type="AlphaFoldDB" id="A0A2M7WS57"/>
<reference evidence="3" key="1">
    <citation type="submission" date="2017-09" db="EMBL/GenBank/DDBJ databases">
        <title>Depth-based differentiation of microbial function through sediment-hosted aquifers and enrichment of novel symbionts in the deep terrestrial subsurface.</title>
        <authorList>
            <person name="Probst A.J."/>
            <person name="Ladd B."/>
            <person name="Jarett J.K."/>
            <person name="Geller-Mcgrath D.E."/>
            <person name="Sieber C.M.K."/>
            <person name="Emerson J.B."/>
            <person name="Anantharaman K."/>
            <person name="Thomas B.C."/>
            <person name="Malmstrom R."/>
            <person name="Stieglmeier M."/>
            <person name="Klingl A."/>
            <person name="Woyke T."/>
            <person name="Ryan C.M."/>
            <person name="Banfield J.F."/>
        </authorList>
    </citation>
    <scope>NUCLEOTIDE SEQUENCE [LARGE SCALE GENOMIC DNA]</scope>
</reference>
<feature type="transmembrane region" description="Helical" evidence="1">
    <location>
        <begin position="7"/>
        <end position="26"/>
    </location>
</feature>
<proteinExistence type="predicted"/>
<gene>
    <name evidence="2" type="ORF">CO185_01565</name>
</gene>
<evidence type="ECO:0000313" key="3">
    <source>
        <dbReference type="Proteomes" id="UP000230758"/>
    </source>
</evidence>
<evidence type="ECO:0000256" key="1">
    <source>
        <dbReference type="SAM" id="Phobius"/>
    </source>
</evidence>
<accession>A0A2M7WS57</accession>
<protein>
    <submittedName>
        <fullName evidence="2">Uncharacterized protein</fullName>
    </submittedName>
</protein>
<dbReference type="Proteomes" id="UP000230758">
    <property type="component" value="Unassembled WGS sequence"/>
</dbReference>